<evidence type="ECO:0000256" key="5">
    <source>
        <dbReference type="ARBA" id="ARBA00022605"/>
    </source>
</evidence>
<dbReference type="FunFam" id="2.160.10.10:FF:000002">
    <property type="entry name" value="Serine acetyltransferase"/>
    <property type="match status" value="1"/>
</dbReference>
<dbReference type="Gene3D" id="1.10.3130.10">
    <property type="entry name" value="serine acetyltransferase, domain 1"/>
    <property type="match status" value="1"/>
</dbReference>
<dbReference type="InterPro" id="IPR053376">
    <property type="entry name" value="Serine_acetyltransferase"/>
</dbReference>
<organism evidence="11 12">
    <name type="scientific">Pseudoteredinibacter isoporae</name>
    <dbReference type="NCBI Taxonomy" id="570281"/>
    <lineage>
        <taxon>Bacteria</taxon>
        <taxon>Pseudomonadati</taxon>
        <taxon>Pseudomonadota</taxon>
        <taxon>Gammaproteobacteria</taxon>
        <taxon>Cellvibrionales</taxon>
        <taxon>Cellvibrionaceae</taxon>
        <taxon>Pseudoteredinibacter</taxon>
    </lineage>
</organism>
<comment type="caution">
    <text evidence="11">The sequence shown here is derived from an EMBL/GenBank/DDBJ whole genome shotgun (WGS) entry which is preliminary data.</text>
</comment>
<evidence type="ECO:0000256" key="3">
    <source>
        <dbReference type="ARBA" id="ARBA00013266"/>
    </source>
</evidence>
<dbReference type="NCBIfam" id="TIGR01172">
    <property type="entry name" value="cysE"/>
    <property type="match status" value="1"/>
</dbReference>
<comment type="pathway">
    <text evidence="1">Amino-acid biosynthesis; L-cysteine biosynthesis; L-cysteine from L-serine: step 1/2.</text>
</comment>
<evidence type="ECO:0000256" key="6">
    <source>
        <dbReference type="ARBA" id="ARBA00022679"/>
    </source>
</evidence>
<dbReference type="SMART" id="SM00971">
    <property type="entry name" value="SATase_N"/>
    <property type="match status" value="1"/>
</dbReference>
<dbReference type="Proteomes" id="UP000528457">
    <property type="component" value="Unassembled WGS sequence"/>
</dbReference>
<evidence type="ECO:0000259" key="10">
    <source>
        <dbReference type="SMART" id="SM00971"/>
    </source>
</evidence>
<dbReference type="SUPFAM" id="SSF51161">
    <property type="entry name" value="Trimeric LpxA-like enzymes"/>
    <property type="match status" value="1"/>
</dbReference>
<dbReference type="RefSeq" id="WP_243749513.1">
    <property type="nucleotide sequence ID" value="NZ_JAAONY010000002.1"/>
</dbReference>
<dbReference type="GO" id="GO:0009001">
    <property type="term" value="F:serine O-acetyltransferase activity"/>
    <property type="evidence" value="ECO:0007669"/>
    <property type="project" value="UniProtKB-EC"/>
</dbReference>
<dbReference type="UniPathway" id="UPA00136">
    <property type="reaction ID" value="UER00199"/>
</dbReference>
<dbReference type="PANTHER" id="PTHR42811">
    <property type="entry name" value="SERINE ACETYLTRANSFERASE"/>
    <property type="match status" value="1"/>
</dbReference>
<dbReference type="Pfam" id="PF06426">
    <property type="entry name" value="SATase_N"/>
    <property type="match status" value="1"/>
</dbReference>
<evidence type="ECO:0000256" key="9">
    <source>
        <dbReference type="ARBA" id="ARBA00049486"/>
    </source>
</evidence>
<gene>
    <name evidence="11" type="ORF">HNR48_003256</name>
</gene>
<dbReference type="NCBIfam" id="NF041874">
    <property type="entry name" value="EPS_EpsC"/>
    <property type="match status" value="1"/>
</dbReference>
<dbReference type="InterPro" id="IPR010493">
    <property type="entry name" value="Ser_AcTrfase_N"/>
</dbReference>
<evidence type="ECO:0000313" key="12">
    <source>
        <dbReference type="Proteomes" id="UP000528457"/>
    </source>
</evidence>
<dbReference type="Gene3D" id="2.160.10.10">
    <property type="entry name" value="Hexapeptide repeat proteins"/>
    <property type="match status" value="1"/>
</dbReference>
<comment type="catalytic activity">
    <reaction evidence="9">
        <text>L-serine + acetyl-CoA = O-acetyl-L-serine + CoA</text>
        <dbReference type="Rhea" id="RHEA:24560"/>
        <dbReference type="ChEBI" id="CHEBI:33384"/>
        <dbReference type="ChEBI" id="CHEBI:57287"/>
        <dbReference type="ChEBI" id="CHEBI:57288"/>
        <dbReference type="ChEBI" id="CHEBI:58340"/>
        <dbReference type="EC" id="2.3.1.30"/>
    </reaction>
</comment>
<keyword evidence="8 11" id="KW-0012">Acyltransferase</keyword>
<evidence type="ECO:0000256" key="4">
    <source>
        <dbReference type="ARBA" id="ARBA00018522"/>
    </source>
</evidence>
<evidence type="ECO:0000256" key="7">
    <source>
        <dbReference type="ARBA" id="ARBA00023192"/>
    </source>
</evidence>
<evidence type="ECO:0000256" key="8">
    <source>
        <dbReference type="ARBA" id="ARBA00023315"/>
    </source>
</evidence>
<dbReference type="InterPro" id="IPR011004">
    <property type="entry name" value="Trimer_LpxA-like_sf"/>
</dbReference>
<keyword evidence="12" id="KW-1185">Reference proteome</keyword>
<name>A0A7X0JX11_9GAMM</name>
<comment type="similarity">
    <text evidence="2">Belongs to the transferase hexapeptide repeat family.</text>
</comment>
<dbReference type="InterPro" id="IPR045304">
    <property type="entry name" value="LbH_SAT"/>
</dbReference>
<keyword evidence="6 11" id="KW-0808">Transferase</keyword>
<feature type="domain" description="Serine acetyltransferase N-terminal" evidence="10">
    <location>
        <begin position="20"/>
        <end position="124"/>
    </location>
</feature>
<sequence>MTDEDGDLMTAEATAEASQIWSQLLNEAQAASATEPCLASYYHGAVLNHRDLPASLSFHLANKLDSHAVPAMMLREVIAGAYCEEPRMISAAIADMKAYYERDPACDQYLMPFLYFKGFQAVQSYRVANYLWRQERKTLALYFQNQISQEFGVDIHPAASLGKGIMIDHATGVVIGETAVIHNDVSMLHSVTLGGSGCEGGKRHPTVCEGVLISAGAKVLGNICIGRQAKIGAGSVVLSSVPAHTTVAGVPAKPVGASSGRPALDMDQQLDDCCD</sequence>
<dbReference type="InParanoid" id="A0A7X0JX11"/>
<dbReference type="AlphaFoldDB" id="A0A7X0JX11"/>
<dbReference type="EMBL" id="JACHHT010000002">
    <property type="protein sequence ID" value="MBB6522971.1"/>
    <property type="molecule type" value="Genomic_DNA"/>
</dbReference>
<evidence type="ECO:0000256" key="2">
    <source>
        <dbReference type="ARBA" id="ARBA00007274"/>
    </source>
</evidence>
<dbReference type="InterPro" id="IPR005881">
    <property type="entry name" value="Ser_O-AcTrfase"/>
</dbReference>
<reference evidence="11 12" key="1">
    <citation type="submission" date="2020-08" db="EMBL/GenBank/DDBJ databases">
        <title>Genomic Encyclopedia of Type Strains, Phase IV (KMG-IV): sequencing the most valuable type-strain genomes for metagenomic binning, comparative biology and taxonomic classification.</title>
        <authorList>
            <person name="Goeker M."/>
        </authorList>
    </citation>
    <scope>NUCLEOTIDE SEQUENCE [LARGE SCALE GENOMIC DNA]</scope>
    <source>
        <strain evidence="11 12">DSM 22368</strain>
    </source>
</reference>
<evidence type="ECO:0000313" key="11">
    <source>
        <dbReference type="EMBL" id="MBB6522971.1"/>
    </source>
</evidence>
<dbReference type="CDD" id="cd03354">
    <property type="entry name" value="LbH_SAT"/>
    <property type="match status" value="1"/>
</dbReference>
<keyword evidence="5" id="KW-0028">Amino-acid biosynthesis</keyword>
<keyword evidence="7" id="KW-0198">Cysteine biosynthesis</keyword>
<dbReference type="GO" id="GO:0006535">
    <property type="term" value="P:cysteine biosynthetic process from serine"/>
    <property type="evidence" value="ECO:0007669"/>
    <property type="project" value="InterPro"/>
</dbReference>
<dbReference type="EC" id="2.3.1.30" evidence="3"/>
<dbReference type="InterPro" id="IPR042122">
    <property type="entry name" value="Ser_AcTrfase_N_sf"/>
</dbReference>
<accession>A0A7X0JX11</accession>
<proteinExistence type="inferred from homology"/>
<dbReference type="GO" id="GO:0005737">
    <property type="term" value="C:cytoplasm"/>
    <property type="evidence" value="ECO:0007669"/>
    <property type="project" value="InterPro"/>
</dbReference>
<protein>
    <recommendedName>
        <fullName evidence="4">Serine acetyltransferase</fullName>
        <ecNumber evidence="3">2.3.1.30</ecNumber>
    </recommendedName>
</protein>
<evidence type="ECO:0000256" key="1">
    <source>
        <dbReference type="ARBA" id="ARBA00004876"/>
    </source>
</evidence>